<comment type="similarity">
    <text evidence="1">Belongs to the PEP-utilizing enzyme family.</text>
</comment>
<dbReference type="Proteomes" id="UP001054945">
    <property type="component" value="Unassembled WGS sequence"/>
</dbReference>
<dbReference type="GO" id="GO:0016301">
    <property type="term" value="F:kinase activity"/>
    <property type="evidence" value="ECO:0007669"/>
    <property type="project" value="InterPro"/>
</dbReference>
<organism evidence="3 4">
    <name type="scientific">Caerostris extrusa</name>
    <name type="common">Bark spider</name>
    <name type="synonym">Caerostris bankana</name>
    <dbReference type="NCBI Taxonomy" id="172846"/>
    <lineage>
        <taxon>Eukaryota</taxon>
        <taxon>Metazoa</taxon>
        <taxon>Ecdysozoa</taxon>
        <taxon>Arthropoda</taxon>
        <taxon>Chelicerata</taxon>
        <taxon>Arachnida</taxon>
        <taxon>Araneae</taxon>
        <taxon>Araneomorphae</taxon>
        <taxon>Entelegynae</taxon>
        <taxon>Araneoidea</taxon>
        <taxon>Araneidae</taxon>
        <taxon>Caerostris</taxon>
    </lineage>
</organism>
<evidence type="ECO:0000259" key="2">
    <source>
        <dbReference type="Pfam" id="PF01326"/>
    </source>
</evidence>
<name>A0AAV4PGT1_CAEEX</name>
<proteinExistence type="inferred from homology"/>
<dbReference type="SUPFAM" id="SSF56059">
    <property type="entry name" value="Glutathione synthetase ATP-binding domain-like"/>
    <property type="match status" value="1"/>
</dbReference>
<feature type="domain" description="Pyruvate phosphate dikinase AMP/ATP-binding" evidence="2">
    <location>
        <begin position="85"/>
        <end position="271"/>
    </location>
</feature>
<reference evidence="3 4" key="1">
    <citation type="submission" date="2021-06" db="EMBL/GenBank/DDBJ databases">
        <title>Caerostris extrusa draft genome.</title>
        <authorList>
            <person name="Kono N."/>
            <person name="Arakawa K."/>
        </authorList>
    </citation>
    <scope>NUCLEOTIDE SEQUENCE [LARGE SCALE GENOMIC DNA]</scope>
</reference>
<keyword evidence="4" id="KW-1185">Reference proteome</keyword>
<gene>
    <name evidence="3" type="primary">ppsA</name>
    <name evidence="3" type="ORF">CEXT_84531</name>
</gene>
<dbReference type="AlphaFoldDB" id="A0AAV4PGT1"/>
<dbReference type="InterPro" id="IPR002192">
    <property type="entry name" value="PPDK_AMP/ATP-bd"/>
</dbReference>
<dbReference type="InterPro" id="IPR051549">
    <property type="entry name" value="PEP_Utilizing_Enz"/>
</dbReference>
<dbReference type="PANTHER" id="PTHR43615:SF1">
    <property type="entry name" value="PPDK_N DOMAIN-CONTAINING PROTEIN"/>
    <property type="match status" value="1"/>
</dbReference>
<dbReference type="Gene3D" id="3.30.1490.20">
    <property type="entry name" value="ATP-grasp fold, A domain"/>
    <property type="match status" value="1"/>
</dbReference>
<evidence type="ECO:0000313" key="4">
    <source>
        <dbReference type="Proteomes" id="UP001054945"/>
    </source>
</evidence>
<dbReference type="GO" id="GO:0005524">
    <property type="term" value="F:ATP binding"/>
    <property type="evidence" value="ECO:0007669"/>
    <property type="project" value="InterPro"/>
</dbReference>
<dbReference type="Gene3D" id="3.30.470.20">
    <property type="entry name" value="ATP-grasp fold, B domain"/>
    <property type="match status" value="1"/>
</dbReference>
<evidence type="ECO:0000313" key="3">
    <source>
        <dbReference type="EMBL" id="GIX96370.1"/>
    </source>
</evidence>
<dbReference type="EMBL" id="BPLR01004638">
    <property type="protein sequence ID" value="GIX96370.1"/>
    <property type="molecule type" value="Genomic_DNA"/>
</dbReference>
<evidence type="ECO:0000256" key="1">
    <source>
        <dbReference type="ARBA" id="ARBA00007837"/>
    </source>
</evidence>
<accession>A0AAV4PGT1</accession>
<dbReference type="Pfam" id="PF01326">
    <property type="entry name" value="PPDK_N"/>
    <property type="match status" value="1"/>
</dbReference>
<comment type="caution">
    <text evidence="3">The sequence shown here is derived from an EMBL/GenBank/DDBJ whole genome shotgun (WGS) entry which is preliminary data.</text>
</comment>
<dbReference type="PANTHER" id="PTHR43615">
    <property type="entry name" value="PHOSPHOENOLPYRUVATE SYNTHASE-RELATED"/>
    <property type="match status" value="1"/>
</dbReference>
<protein>
    <submittedName>
        <fullName evidence="3">Probable phosphoenolpyruvate synthase</fullName>
    </submittedName>
</protein>
<dbReference type="InterPro" id="IPR013815">
    <property type="entry name" value="ATP_grasp_subdomain_1"/>
</dbReference>
<sequence length="272" mass="29961">MSCEDQWLYFSEKICQDSSLTGGKGSSLGKLTELSKDFQNFIVPNGVVITTVAYNLCLQEKVMKLISRLKKVLSKTKIEETKEADQRVMDETQQCFFRSSSTGEDTEQMSAAGQMDTYLGVSLDEIIHAIKKCWASQFSYIAVQYKRQNGQEINSPMAVVVQEMVSCDVAGVLFTCDPLTGNPTSMIITANYGLGESVVSGSEEPDTIEIQRQEDGTLDIKNTIIGSKSHRIILKDEGGTVVEEVSDHKKQVCCLSDTMALRLAQLAVKVSP</sequence>